<dbReference type="InterPro" id="IPR011008">
    <property type="entry name" value="Dimeric_a/b-barrel"/>
</dbReference>
<name>A0ABP7D1P0_9ACTN</name>
<keyword evidence="3" id="KW-1185">Reference proteome</keyword>
<dbReference type="Pfam" id="PF07876">
    <property type="entry name" value="Dabb"/>
    <property type="match status" value="1"/>
</dbReference>
<dbReference type="SMART" id="SM00886">
    <property type="entry name" value="Dabb"/>
    <property type="match status" value="1"/>
</dbReference>
<evidence type="ECO:0000313" key="2">
    <source>
        <dbReference type="EMBL" id="GAA3697916.1"/>
    </source>
</evidence>
<accession>A0ABP7D1P0</accession>
<reference evidence="3" key="1">
    <citation type="journal article" date="2019" name="Int. J. Syst. Evol. Microbiol.">
        <title>The Global Catalogue of Microorganisms (GCM) 10K type strain sequencing project: providing services to taxonomists for standard genome sequencing and annotation.</title>
        <authorList>
            <consortium name="The Broad Institute Genomics Platform"/>
            <consortium name="The Broad Institute Genome Sequencing Center for Infectious Disease"/>
            <person name="Wu L."/>
            <person name="Ma J."/>
        </authorList>
    </citation>
    <scope>NUCLEOTIDE SEQUENCE [LARGE SCALE GENOMIC DNA]</scope>
    <source>
        <strain evidence="3">JCM 16548</strain>
    </source>
</reference>
<feature type="domain" description="Stress-response A/B barrel" evidence="1">
    <location>
        <begin position="5"/>
        <end position="96"/>
    </location>
</feature>
<dbReference type="PROSITE" id="PS51502">
    <property type="entry name" value="S_R_A_B_BARREL"/>
    <property type="match status" value="1"/>
</dbReference>
<gene>
    <name evidence="2" type="ORF">GCM10022204_12630</name>
</gene>
<dbReference type="EMBL" id="BAAAYX010000003">
    <property type="protein sequence ID" value="GAA3697916.1"/>
    <property type="molecule type" value="Genomic_DNA"/>
</dbReference>
<sequence length="100" mass="11384">MSSSIQHTVAFRLQHPAGSDAERDFLTAALALAGIPGVQEFRQLRQVSPKSDFTFSFSMRFDDDDSYRAYNEHPVHVAFVRDRWQAEVADFSELDFVALD</sequence>
<dbReference type="InterPro" id="IPR013097">
    <property type="entry name" value="Dabb"/>
</dbReference>
<organism evidence="2 3">
    <name type="scientific">Microlunatus aurantiacus</name>
    <dbReference type="NCBI Taxonomy" id="446786"/>
    <lineage>
        <taxon>Bacteria</taxon>
        <taxon>Bacillati</taxon>
        <taxon>Actinomycetota</taxon>
        <taxon>Actinomycetes</taxon>
        <taxon>Propionibacteriales</taxon>
        <taxon>Propionibacteriaceae</taxon>
        <taxon>Microlunatus</taxon>
    </lineage>
</organism>
<dbReference type="SUPFAM" id="SSF54909">
    <property type="entry name" value="Dimeric alpha+beta barrel"/>
    <property type="match status" value="1"/>
</dbReference>
<dbReference type="Gene3D" id="3.30.70.100">
    <property type="match status" value="1"/>
</dbReference>
<evidence type="ECO:0000313" key="3">
    <source>
        <dbReference type="Proteomes" id="UP001500051"/>
    </source>
</evidence>
<protein>
    <submittedName>
        <fullName evidence="2">Dabb family protein</fullName>
    </submittedName>
</protein>
<comment type="caution">
    <text evidence="2">The sequence shown here is derived from an EMBL/GenBank/DDBJ whole genome shotgun (WGS) entry which is preliminary data.</text>
</comment>
<evidence type="ECO:0000259" key="1">
    <source>
        <dbReference type="PROSITE" id="PS51502"/>
    </source>
</evidence>
<dbReference type="Proteomes" id="UP001500051">
    <property type="component" value="Unassembled WGS sequence"/>
</dbReference>
<dbReference type="RefSeq" id="WP_344811456.1">
    <property type="nucleotide sequence ID" value="NZ_BAAAYX010000003.1"/>
</dbReference>
<proteinExistence type="predicted"/>